<dbReference type="Pfam" id="PF14792">
    <property type="entry name" value="DNA_pol_B_palm"/>
    <property type="match status" value="1"/>
</dbReference>
<name>A0A317W5S9_9EURO</name>
<keyword evidence="11" id="KW-0238">DNA-binding</keyword>
<dbReference type="Gene3D" id="1.10.150.20">
    <property type="entry name" value="5' to 3' exonuclease, C-terminal subdomain"/>
    <property type="match status" value="1"/>
</dbReference>
<comment type="subcellular location">
    <subcellularLocation>
        <location evidence="2 17">Nucleus</location>
    </subcellularLocation>
</comment>
<dbReference type="VEuPathDB" id="FungiDB:BO70DRAFT_406206"/>
<keyword evidence="9 17" id="KW-0227">DNA damage</keyword>
<comment type="cofactor">
    <cofactor evidence="1">
        <name>Mn(2+)</name>
        <dbReference type="ChEBI" id="CHEBI:29035"/>
    </cofactor>
</comment>
<evidence type="ECO:0000313" key="20">
    <source>
        <dbReference type="EMBL" id="PWY81956.1"/>
    </source>
</evidence>
<organism evidence="20 21">
    <name type="scientific">Aspergillus heteromorphus CBS 117.55</name>
    <dbReference type="NCBI Taxonomy" id="1448321"/>
    <lineage>
        <taxon>Eukaryota</taxon>
        <taxon>Fungi</taxon>
        <taxon>Dikarya</taxon>
        <taxon>Ascomycota</taxon>
        <taxon>Pezizomycotina</taxon>
        <taxon>Eurotiomycetes</taxon>
        <taxon>Eurotiomycetidae</taxon>
        <taxon>Eurotiales</taxon>
        <taxon>Aspergillaceae</taxon>
        <taxon>Aspergillus</taxon>
        <taxon>Aspergillus subgen. Circumdati</taxon>
    </lineage>
</organism>
<evidence type="ECO:0000256" key="14">
    <source>
        <dbReference type="ARBA" id="ARBA00023242"/>
    </source>
</evidence>
<keyword evidence="6 17" id="KW-0548">Nucleotidyltransferase</keyword>
<evidence type="ECO:0000256" key="7">
    <source>
        <dbReference type="ARBA" id="ARBA00022705"/>
    </source>
</evidence>
<sequence length="629" mass="71016">MAPSIAAKKAFFRGLDRLNEVAEVRSISTDGMTSNPRPTSGKRKRQFQSVVIPEQHQIFRGLVFFFFPNNDVSSLRRLRIQRAQDYGAFWERTWGDNVTHVIVDKGLTFQDVLKHLSLETFPADVALVDESYPSECVKFRSVLSATQTRFRVNGAAAPKPNEDLPANEPSSIGSLTVKPAKKEQHPRTPSQRSESEHGDEIPEKGMAEPPGKGPVVPEPDRERDALDDMIEEAKAVKHLPLELFDSHDEETAAEASDSDASDSSECRQPEKKMMLGKYEAADAWQQKFACMQKHDSKSNAENPNTRTIAVLQQMLDYYTRTDDHWRTIAYRKAISALRRQSKKIVTKSQALAIPGIGTRLADKIEEIVFTNRLRRLENASATSEDHILQLFLGVYGAGITQASRWLAQGYRSLEDLKTKAPLSQQQRVGVERYYDFSQRIPRREVEEHGAIVRRAVQKSDPEMQVIIGGSYRRGTLDSGDVDLIITKPEATIEQIRTLMIETVVPGLFRQGFLQASLATTSLRDGSKWHGASKLPDGRLWRRIDLLFVPDAEIGAALIYFTGNDIFNRSMRLLASKKGMRLNQRGLYTDVLRGPQRVKLTAGRLVEGREERRIFAILGVPWRPPEHRIC</sequence>
<evidence type="ECO:0000256" key="1">
    <source>
        <dbReference type="ARBA" id="ARBA00001936"/>
    </source>
</evidence>
<keyword evidence="8" id="KW-0479">Metal-binding</keyword>
<dbReference type="Pfam" id="PF14716">
    <property type="entry name" value="HHH_8"/>
    <property type="match status" value="1"/>
</dbReference>
<dbReference type="AlphaFoldDB" id="A0A317W5S9"/>
<feature type="active site" description="Nucleophile; Schiff-base intermediate with DNA; for 5'-dRP lyase activity" evidence="16">
    <location>
        <position position="363"/>
    </location>
</feature>
<dbReference type="InterPro" id="IPR027421">
    <property type="entry name" value="DNA_pol_lamdba_lyase_dom_sf"/>
</dbReference>
<keyword evidence="7" id="KW-0235">DNA replication</keyword>
<dbReference type="FunFam" id="1.10.150.110:FF:000005">
    <property type="entry name" value="DNA polymerase POL4"/>
    <property type="match status" value="1"/>
</dbReference>
<dbReference type="FunFam" id="3.30.210.10:FF:000001">
    <property type="entry name" value="DNA polymerase lambda"/>
    <property type="match status" value="1"/>
</dbReference>
<keyword evidence="10 17" id="KW-0239">DNA-directed DNA polymerase</keyword>
<dbReference type="FunFam" id="1.10.150.20:FF:000010">
    <property type="entry name" value="DNA polymerase lambda"/>
    <property type="match status" value="1"/>
</dbReference>
<dbReference type="CDD" id="cd00141">
    <property type="entry name" value="NT_POLXc"/>
    <property type="match status" value="1"/>
</dbReference>
<dbReference type="Pfam" id="PF14791">
    <property type="entry name" value="DNA_pol_B_thumb"/>
    <property type="match status" value="1"/>
</dbReference>
<dbReference type="PANTHER" id="PTHR11276">
    <property type="entry name" value="DNA POLYMERASE TYPE-X FAMILY MEMBER"/>
    <property type="match status" value="1"/>
</dbReference>
<dbReference type="InterPro" id="IPR002008">
    <property type="entry name" value="DNA_pol_X_beta-like"/>
</dbReference>
<evidence type="ECO:0000256" key="9">
    <source>
        <dbReference type="ARBA" id="ARBA00022763"/>
    </source>
</evidence>
<dbReference type="InterPro" id="IPR037160">
    <property type="entry name" value="DNA_Pol_thumb_sf"/>
</dbReference>
<dbReference type="PROSITE" id="PS50172">
    <property type="entry name" value="BRCT"/>
    <property type="match status" value="1"/>
</dbReference>
<dbReference type="InterPro" id="IPR019843">
    <property type="entry name" value="DNA_pol-X_BS"/>
</dbReference>
<comment type="caution">
    <text evidence="20">The sequence shown here is derived from an EMBL/GenBank/DDBJ whole genome shotgun (WGS) entry which is preliminary data.</text>
</comment>
<evidence type="ECO:0000259" key="19">
    <source>
        <dbReference type="PROSITE" id="PS50172"/>
    </source>
</evidence>
<dbReference type="GO" id="GO:0003887">
    <property type="term" value="F:DNA-directed DNA polymerase activity"/>
    <property type="evidence" value="ECO:0007669"/>
    <property type="project" value="UniProtKB-UniRule"/>
</dbReference>
<evidence type="ECO:0000256" key="8">
    <source>
        <dbReference type="ARBA" id="ARBA00022723"/>
    </source>
</evidence>
<dbReference type="InterPro" id="IPR028207">
    <property type="entry name" value="DNA_pol_B_palm_palm"/>
</dbReference>
<keyword evidence="5 17" id="KW-0808">Transferase</keyword>
<dbReference type="GeneID" id="37069379"/>
<dbReference type="Gene3D" id="1.10.150.110">
    <property type="entry name" value="DNA polymerase beta, N-terminal domain-like"/>
    <property type="match status" value="1"/>
</dbReference>
<dbReference type="PANTHER" id="PTHR11276:SF28">
    <property type="entry name" value="DNA POLYMERASE LAMBDA"/>
    <property type="match status" value="1"/>
</dbReference>
<dbReference type="InterPro" id="IPR010996">
    <property type="entry name" value="HHH_MUS81"/>
</dbReference>
<dbReference type="GO" id="GO:0046872">
    <property type="term" value="F:metal ion binding"/>
    <property type="evidence" value="ECO:0007669"/>
    <property type="project" value="UniProtKB-UniRule"/>
</dbReference>
<keyword evidence="12 17" id="KW-0234">DNA repair</keyword>
<proteinExistence type="inferred from homology"/>
<dbReference type="SUPFAM" id="SSF47802">
    <property type="entry name" value="DNA polymerase beta, N-terminal domain-like"/>
    <property type="match status" value="1"/>
</dbReference>
<evidence type="ECO:0000256" key="17">
    <source>
        <dbReference type="RuleBase" id="RU366014"/>
    </source>
</evidence>
<keyword evidence="13" id="KW-0456">Lyase</keyword>
<feature type="compositionally biased region" description="Acidic residues" evidence="18">
    <location>
        <begin position="251"/>
        <end position="262"/>
    </location>
</feature>
<dbReference type="PRINTS" id="PR00869">
    <property type="entry name" value="DNAPOLX"/>
</dbReference>
<dbReference type="SUPFAM" id="SSF81301">
    <property type="entry name" value="Nucleotidyltransferase"/>
    <property type="match status" value="1"/>
</dbReference>
<dbReference type="SUPFAM" id="SSF52113">
    <property type="entry name" value="BRCT domain"/>
    <property type="match status" value="1"/>
</dbReference>
<evidence type="ECO:0000256" key="3">
    <source>
        <dbReference type="ARBA" id="ARBA00008323"/>
    </source>
</evidence>
<evidence type="ECO:0000256" key="2">
    <source>
        <dbReference type="ARBA" id="ARBA00004123"/>
    </source>
</evidence>
<comment type="catalytic activity">
    <reaction evidence="15 17">
        <text>DNA(n) + a 2'-deoxyribonucleoside 5'-triphosphate = DNA(n+1) + diphosphate</text>
        <dbReference type="Rhea" id="RHEA:22508"/>
        <dbReference type="Rhea" id="RHEA-COMP:17339"/>
        <dbReference type="Rhea" id="RHEA-COMP:17340"/>
        <dbReference type="ChEBI" id="CHEBI:33019"/>
        <dbReference type="ChEBI" id="CHEBI:61560"/>
        <dbReference type="ChEBI" id="CHEBI:173112"/>
        <dbReference type="EC" id="2.7.7.7"/>
    </reaction>
</comment>
<dbReference type="RefSeq" id="XP_025399221.1">
    <property type="nucleotide sequence ID" value="XM_025547142.1"/>
</dbReference>
<feature type="compositionally biased region" description="Polar residues" evidence="18">
    <location>
        <begin position="27"/>
        <end position="38"/>
    </location>
</feature>
<dbReference type="InterPro" id="IPR043519">
    <property type="entry name" value="NT_sf"/>
</dbReference>
<feature type="region of interest" description="Disordered" evidence="18">
    <location>
        <begin position="249"/>
        <end position="270"/>
    </location>
</feature>
<evidence type="ECO:0000256" key="11">
    <source>
        <dbReference type="ARBA" id="ARBA00023125"/>
    </source>
</evidence>
<dbReference type="EMBL" id="MSFL01000013">
    <property type="protein sequence ID" value="PWY81956.1"/>
    <property type="molecule type" value="Genomic_DNA"/>
</dbReference>
<feature type="region of interest" description="Disordered" evidence="18">
    <location>
        <begin position="155"/>
        <end position="221"/>
    </location>
</feature>
<dbReference type="InterPro" id="IPR022312">
    <property type="entry name" value="DNA_pol_X"/>
</dbReference>
<accession>A0A317W5S9</accession>
<keyword evidence="21" id="KW-1185">Reference proteome</keyword>
<keyword evidence="4" id="KW-0237">DNA synthesis</keyword>
<feature type="region of interest" description="Disordered" evidence="18">
    <location>
        <begin position="27"/>
        <end position="46"/>
    </location>
</feature>
<evidence type="ECO:0000256" key="6">
    <source>
        <dbReference type="ARBA" id="ARBA00022695"/>
    </source>
</evidence>
<dbReference type="GO" id="GO:0005634">
    <property type="term" value="C:nucleus"/>
    <property type="evidence" value="ECO:0007669"/>
    <property type="project" value="UniProtKB-SubCell"/>
</dbReference>
<evidence type="ECO:0000256" key="5">
    <source>
        <dbReference type="ARBA" id="ARBA00022679"/>
    </source>
</evidence>
<gene>
    <name evidence="20" type="ORF">BO70DRAFT_406206</name>
</gene>
<dbReference type="SMART" id="SM00483">
    <property type="entry name" value="POLXc"/>
    <property type="match status" value="1"/>
</dbReference>
<dbReference type="InterPro" id="IPR029398">
    <property type="entry name" value="PolB_thumb"/>
</dbReference>
<comment type="function">
    <text evidence="17">DNA polymerase that functions in several pathways of DNA repair. Involved in base excision repair (BER) responsible for repair of lesions that give rise to abasic (AP) sites in DNA. Also contributes to DNA double-strand break repair by non-homologous end joining and homologous recombination. Has both template-dependent and template-independent (terminal transferase) DNA polymerase activities. Has also a 5'-deoxyribose-5-phosphate lyase (dRP lyase) activity.</text>
</comment>
<reference evidence="20 21" key="1">
    <citation type="submission" date="2016-12" db="EMBL/GenBank/DDBJ databases">
        <title>The genomes of Aspergillus section Nigri reveals drivers in fungal speciation.</title>
        <authorList>
            <consortium name="DOE Joint Genome Institute"/>
            <person name="Vesth T.C."/>
            <person name="Nybo J."/>
            <person name="Theobald S."/>
            <person name="Brandl J."/>
            <person name="Frisvad J.C."/>
            <person name="Nielsen K.F."/>
            <person name="Lyhne E.K."/>
            <person name="Kogle M.E."/>
            <person name="Kuo A."/>
            <person name="Riley R."/>
            <person name="Clum A."/>
            <person name="Nolan M."/>
            <person name="Lipzen A."/>
            <person name="Salamov A."/>
            <person name="Henrissat B."/>
            <person name="Wiebenga A."/>
            <person name="De Vries R.P."/>
            <person name="Grigoriev I.V."/>
            <person name="Mortensen U.H."/>
            <person name="Andersen M.R."/>
            <person name="Baker S.E."/>
        </authorList>
    </citation>
    <scope>NUCLEOTIDE SEQUENCE [LARGE SCALE GENOMIC DNA]</scope>
    <source>
        <strain evidence="20 21">CBS 117.55</strain>
    </source>
</reference>
<dbReference type="GO" id="GO:0006260">
    <property type="term" value="P:DNA replication"/>
    <property type="evidence" value="ECO:0007669"/>
    <property type="project" value="UniProtKB-KW"/>
</dbReference>
<evidence type="ECO:0000256" key="12">
    <source>
        <dbReference type="ARBA" id="ARBA00023204"/>
    </source>
</evidence>
<evidence type="ECO:0000256" key="10">
    <source>
        <dbReference type="ARBA" id="ARBA00022932"/>
    </source>
</evidence>
<dbReference type="STRING" id="1448321.A0A317W5S9"/>
<dbReference type="InterPro" id="IPR001357">
    <property type="entry name" value="BRCT_dom"/>
</dbReference>
<dbReference type="PROSITE" id="PS00522">
    <property type="entry name" value="DNA_POLYMERASE_X"/>
    <property type="match status" value="1"/>
</dbReference>
<dbReference type="Gene3D" id="3.30.210.10">
    <property type="entry name" value="DNA polymerase, thumb domain"/>
    <property type="match status" value="1"/>
</dbReference>
<dbReference type="GO" id="GO:0006303">
    <property type="term" value="P:double-strand break repair via nonhomologous end joining"/>
    <property type="evidence" value="ECO:0007669"/>
    <property type="project" value="TreeGrafter"/>
</dbReference>
<dbReference type="InterPro" id="IPR018944">
    <property type="entry name" value="DNA_pol_lambd_fingers_domain"/>
</dbReference>
<keyword evidence="14 17" id="KW-0539">Nucleus</keyword>
<evidence type="ECO:0000256" key="18">
    <source>
        <dbReference type="SAM" id="MobiDB-lite"/>
    </source>
</evidence>
<dbReference type="InterPro" id="IPR002054">
    <property type="entry name" value="DNA-dir_DNA_pol_X"/>
</dbReference>
<dbReference type="Gene3D" id="3.40.50.10190">
    <property type="entry name" value="BRCT domain"/>
    <property type="match status" value="1"/>
</dbReference>
<dbReference type="OrthoDB" id="205514at2759"/>
<evidence type="ECO:0000313" key="21">
    <source>
        <dbReference type="Proteomes" id="UP000247233"/>
    </source>
</evidence>
<dbReference type="EC" id="2.7.7.7" evidence="17"/>
<evidence type="ECO:0000256" key="16">
    <source>
        <dbReference type="PIRSR" id="PIRSR622312-50"/>
    </source>
</evidence>
<protein>
    <recommendedName>
        <fullName evidence="17">DNA polymerase</fullName>
        <ecNumber evidence="17">2.7.7.7</ecNumber>
    </recommendedName>
</protein>
<feature type="domain" description="BRCT" evidence="19">
    <location>
        <begin position="54"/>
        <end position="150"/>
    </location>
</feature>
<dbReference type="InterPro" id="IPR036420">
    <property type="entry name" value="BRCT_dom_sf"/>
</dbReference>
<dbReference type="Gene3D" id="3.30.460.10">
    <property type="entry name" value="Beta Polymerase, domain 2"/>
    <property type="match status" value="1"/>
</dbReference>
<comment type="similarity">
    <text evidence="3 17">Belongs to the DNA polymerase type-X family.</text>
</comment>
<dbReference type="Pfam" id="PF10391">
    <property type="entry name" value="DNA_pol_lambd_f"/>
    <property type="match status" value="1"/>
</dbReference>
<dbReference type="Proteomes" id="UP000247233">
    <property type="component" value="Unassembled WGS sequence"/>
</dbReference>
<feature type="compositionally biased region" description="Basic and acidic residues" evidence="18">
    <location>
        <begin position="193"/>
        <end position="206"/>
    </location>
</feature>
<dbReference type="GO" id="GO:0003677">
    <property type="term" value="F:DNA binding"/>
    <property type="evidence" value="ECO:0007669"/>
    <property type="project" value="UniProtKB-UniRule"/>
</dbReference>
<evidence type="ECO:0000256" key="4">
    <source>
        <dbReference type="ARBA" id="ARBA00022634"/>
    </source>
</evidence>
<dbReference type="GO" id="GO:0016829">
    <property type="term" value="F:lyase activity"/>
    <property type="evidence" value="ECO:0007669"/>
    <property type="project" value="UniProtKB-KW"/>
</dbReference>
<evidence type="ECO:0000256" key="13">
    <source>
        <dbReference type="ARBA" id="ARBA00023239"/>
    </source>
</evidence>
<dbReference type="SUPFAM" id="SSF81585">
    <property type="entry name" value="PsbU/PolX domain-like"/>
    <property type="match status" value="1"/>
</dbReference>
<evidence type="ECO:0000256" key="15">
    <source>
        <dbReference type="ARBA" id="ARBA00049244"/>
    </source>
</evidence>
<dbReference type="PRINTS" id="PR00870">
    <property type="entry name" value="DNAPOLXBETA"/>
</dbReference>